<gene>
    <name evidence="7" type="ORF">ATW55_07105</name>
</gene>
<evidence type="ECO:0000313" key="8">
    <source>
        <dbReference type="Proteomes" id="UP000053557"/>
    </source>
</evidence>
<dbReference type="InterPro" id="IPR036157">
    <property type="entry name" value="dUTPase-like_sf"/>
</dbReference>
<evidence type="ECO:0000256" key="5">
    <source>
        <dbReference type="ARBA" id="ARBA00047686"/>
    </source>
</evidence>
<comment type="similarity">
    <text evidence="1">Belongs to the dUTPase family.</text>
</comment>
<comment type="catalytic activity">
    <reaction evidence="5">
        <text>dUTP + H2O = dUMP + diphosphate + H(+)</text>
        <dbReference type="Rhea" id="RHEA:10248"/>
        <dbReference type="ChEBI" id="CHEBI:15377"/>
        <dbReference type="ChEBI" id="CHEBI:15378"/>
        <dbReference type="ChEBI" id="CHEBI:33019"/>
        <dbReference type="ChEBI" id="CHEBI:61555"/>
        <dbReference type="ChEBI" id="CHEBI:246422"/>
        <dbReference type="EC" id="3.6.1.23"/>
    </reaction>
</comment>
<dbReference type="OrthoDB" id="9809956at2"/>
<dbReference type="InterPro" id="IPR033704">
    <property type="entry name" value="dUTPase_trimeric"/>
</dbReference>
<protein>
    <recommendedName>
        <fullName evidence="2">dUTP diphosphatase</fullName>
        <ecNumber evidence="2">3.6.1.23</ecNumber>
    </recommendedName>
</protein>
<dbReference type="PANTHER" id="PTHR11241">
    <property type="entry name" value="DEOXYURIDINE 5'-TRIPHOSPHATE NUCLEOTIDOHYDROLASE"/>
    <property type="match status" value="1"/>
</dbReference>
<dbReference type="EMBL" id="LPVJ01000007">
    <property type="protein sequence ID" value="KUO96989.1"/>
    <property type="molecule type" value="Genomic_DNA"/>
</dbReference>
<dbReference type="InterPro" id="IPR008181">
    <property type="entry name" value="dUTPase"/>
</dbReference>
<dbReference type="SUPFAM" id="SSF51283">
    <property type="entry name" value="dUTPase-like"/>
    <property type="match status" value="1"/>
</dbReference>
<evidence type="ECO:0000259" key="6">
    <source>
        <dbReference type="Pfam" id="PF00692"/>
    </source>
</evidence>
<dbReference type="Gene3D" id="2.70.40.10">
    <property type="match status" value="1"/>
</dbReference>
<dbReference type="GO" id="GO:0004170">
    <property type="term" value="F:dUTP diphosphatase activity"/>
    <property type="evidence" value="ECO:0007669"/>
    <property type="project" value="UniProtKB-EC"/>
</dbReference>
<evidence type="ECO:0000256" key="3">
    <source>
        <dbReference type="ARBA" id="ARBA00022801"/>
    </source>
</evidence>
<dbReference type="InterPro" id="IPR029054">
    <property type="entry name" value="dUTPase-like"/>
</dbReference>
<dbReference type="EC" id="3.6.1.23" evidence="2"/>
<sequence length="146" mass="16070">MRRFEWIDGIDVSDLELPVRQTPDSAGYDLCALHDVTLAPARVTLVPTGVRARMRAGEFLALYARSSLAIRYGLFLANGVGVIDADYADNPSNHGHIMIPLLHFGEKDIRIARKERIAQGVFTAFLLTDDDSPKTQKRVGGFGSTL</sequence>
<evidence type="ECO:0000256" key="2">
    <source>
        <dbReference type="ARBA" id="ARBA00012379"/>
    </source>
</evidence>
<organism evidence="7 8">
    <name type="scientific">Ferroacidibacillus organovorans</name>
    <dbReference type="NCBI Taxonomy" id="1765683"/>
    <lineage>
        <taxon>Bacteria</taxon>
        <taxon>Bacillati</taxon>
        <taxon>Bacillota</taxon>
        <taxon>Bacilli</taxon>
        <taxon>Bacillales</taxon>
        <taxon>Alicyclobacillaceae</taxon>
        <taxon>Ferroacidibacillus</taxon>
    </lineage>
</organism>
<dbReference type="RefSeq" id="WP_067711898.1">
    <property type="nucleotide sequence ID" value="NZ_LPVJ01000007.1"/>
</dbReference>
<dbReference type="PANTHER" id="PTHR11241:SF0">
    <property type="entry name" value="DEOXYURIDINE 5'-TRIPHOSPHATE NUCLEOTIDOHYDROLASE"/>
    <property type="match status" value="1"/>
</dbReference>
<keyword evidence="3 7" id="KW-0378">Hydrolase</keyword>
<keyword evidence="4" id="KW-0546">Nucleotide metabolism</keyword>
<dbReference type="CDD" id="cd07557">
    <property type="entry name" value="trimeric_dUTPase"/>
    <property type="match status" value="1"/>
</dbReference>
<evidence type="ECO:0000256" key="4">
    <source>
        <dbReference type="ARBA" id="ARBA00023080"/>
    </source>
</evidence>
<dbReference type="Pfam" id="PF00692">
    <property type="entry name" value="dUTPase"/>
    <property type="match status" value="1"/>
</dbReference>
<evidence type="ECO:0000313" key="7">
    <source>
        <dbReference type="EMBL" id="KUO96989.1"/>
    </source>
</evidence>
<evidence type="ECO:0000256" key="1">
    <source>
        <dbReference type="ARBA" id="ARBA00006581"/>
    </source>
</evidence>
<proteinExistence type="inferred from homology"/>
<accession>A0A101XT24</accession>
<dbReference type="GO" id="GO:0046081">
    <property type="term" value="P:dUTP catabolic process"/>
    <property type="evidence" value="ECO:0007669"/>
    <property type="project" value="InterPro"/>
</dbReference>
<dbReference type="GO" id="GO:0000287">
    <property type="term" value="F:magnesium ion binding"/>
    <property type="evidence" value="ECO:0007669"/>
    <property type="project" value="InterPro"/>
</dbReference>
<name>A0A101XT24_9BACL</name>
<comment type="caution">
    <text evidence="7">The sequence shown here is derived from an EMBL/GenBank/DDBJ whole genome shotgun (WGS) entry which is preliminary data.</text>
</comment>
<feature type="domain" description="dUTPase-like" evidence="6">
    <location>
        <begin position="16"/>
        <end position="145"/>
    </location>
</feature>
<dbReference type="Proteomes" id="UP000053557">
    <property type="component" value="Unassembled WGS sequence"/>
</dbReference>
<keyword evidence="8" id="KW-1185">Reference proteome</keyword>
<dbReference type="GO" id="GO:0006226">
    <property type="term" value="P:dUMP biosynthetic process"/>
    <property type="evidence" value="ECO:0007669"/>
    <property type="project" value="InterPro"/>
</dbReference>
<reference evidence="7 8" key="1">
    <citation type="submission" date="2015-12" db="EMBL/GenBank/DDBJ databases">
        <title>Draft genome sequence of Acidibacillus ferrooxidans ITV001, isolated from a chalcopyrite acid mine drainage site in Brazil.</title>
        <authorList>
            <person name="Dall'Agnol H."/>
            <person name="Nancucheo I."/>
            <person name="Johnson B."/>
            <person name="Oliveira R."/>
            <person name="Leite L."/>
            <person name="Pylro V."/>
            <person name="Nunes G.L."/>
            <person name="Tzotzos G."/>
            <person name="Fernandes G.R."/>
            <person name="Dutra J."/>
            <person name="Orellana S.C."/>
            <person name="Oliveira G."/>
        </authorList>
    </citation>
    <scope>NUCLEOTIDE SEQUENCE [LARGE SCALE GENOMIC DNA]</scope>
    <source>
        <strain evidence="8">ITV01</strain>
    </source>
</reference>
<dbReference type="AlphaFoldDB" id="A0A101XT24"/>